<comment type="caution">
    <text evidence="1">The sequence shown here is derived from an EMBL/GenBank/DDBJ whole genome shotgun (WGS) entry which is preliminary data.</text>
</comment>
<dbReference type="AlphaFoldDB" id="A0A4U5P0A3"/>
<gene>
    <name evidence="1" type="ORF">L596_013482</name>
</gene>
<evidence type="ECO:0000313" key="2">
    <source>
        <dbReference type="Proteomes" id="UP000298663"/>
    </source>
</evidence>
<evidence type="ECO:0000313" key="1">
    <source>
        <dbReference type="EMBL" id="TKR89367.1"/>
    </source>
</evidence>
<reference evidence="1 2" key="2">
    <citation type="journal article" date="2019" name="G3 (Bethesda)">
        <title>Hybrid Assembly of the Genome of the Entomopathogenic Nematode Steinernema carpocapsae Identifies the X-Chromosome.</title>
        <authorList>
            <person name="Serra L."/>
            <person name="Macchietto M."/>
            <person name="Macias-Munoz A."/>
            <person name="McGill C.J."/>
            <person name="Rodriguez I.M."/>
            <person name="Rodriguez B."/>
            <person name="Murad R."/>
            <person name="Mortazavi A."/>
        </authorList>
    </citation>
    <scope>NUCLEOTIDE SEQUENCE [LARGE SCALE GENOMIC DNA]</scope>
    <source>
        <strain evidence="1 2">ALL</strain>
    </source>
</reference>
<protein>
    <submittedName>
        <fullName evidence="1">Uncharacterized protein</fullName>
    </submittedName>
</protein>
<sequence length="83" mass="9598">MSAAMRAGAVAFGSKSKLTLYSSIPLRSFRENEHSSEKRRLTIHGKGYGVKISDDDTTYEKFKLRHKMLEQKLKVCDWVFSWL</sequence>
<dbReference type="Proteomes" id="UP000298663">
    <property type="component" value="Unassembled WGS sequence"/>
</dbReference>
<dbReference type="EMBL" id="AZBU02000003">
    <property type="protein sequence ID" value="TKR89367.1"/>
    <property type="molecule type" value="Genomic_DNA"/>
</dbReference>
<keyword evidence="2" id="KW-1185">Reference proteome</keyword>
<accession>A0A4U5P0A3</accession>
<organism evidence="1 2">
    <name type="scientific">Steinernema carpocapsae</name>
    <name type="common">Entomopathogenic nematode</name>
    <dbReference type="NCBI Taxonomy" id="34508"/>
    <lineage>
        <taxon>Eukaryota</taxon>
        <taxon>Metazoa</taxon>
        <taxon>Ecdysozoa</taxon>
        <taxon>Nematoda</taxon>
        <taxon>Chromadorea</taxon>
        <taxon>Rhabditida</taxon>
        <taxon>Tylenchina</taxon>
        <taxon>Panagrolaimomorpha</taxon>
        <taxon>Strongyloidoidea</taxon>
        <taxon>Steinernematidae</taxon>
        <taxon>Steinernema</taxon>
    </lineage>
</organism>
<reference evidence="1 2" key="1">
    <citation type="journal article" date="2015" name="Genome Biol.">
        <title>Comparative genomics of Steinernema reveals deeply conserved gene regulatory networks.</title>
        <authorList>
            <person name="Dillman A.R."/>
            <person name="Macchietto M."/>
            <person name="Porter C.F."/>
            <person name="Rogers A."/>
            <person name="Williams B."/>
            <person name="Antoshechkin I."/>
            <person name="Lee M.M."/>
            <person name="Goodwin Z."/>
            <person name="Lu X."/>
            <person name="Lewis E.E."/>
            <person name="Goodrich-Blair H."/>
            <person name="Stock S.P."/>
            <person name="Adams B.J."/>
            <person name="Sternberg P.W."/>
            <person name="Mortazavi A."/>
        </authorList>
    </citation>
    <scope>NUCLEOTIDE SEQUENCE [LARGE SCALE GENOMIC DNA]</scope>
    <source>
        <strain evidence="1 2">ALL</strain>
    </source>
</reference>
<proteinExistence type="predicted"/>
<name>A0A4U5P0A3_STECR</name>